<reference evidence="2" key="2">
    <citation type="submission" date="2025-08" db="UniProtKB">
        <authorList>
            <consortium name="RefSeq"/>
        </authorList>
    </citation>
    <scope>IDENTIFICATION</scope>
    <source>
        <tissue evidence="2">Leaf</tissue>
    </source>
</reference>
<organism evidence="1 2">
    <name type="scientific">Nicotiana tabacum</name>
    <name type="common">Common tobacco</name>
    <dbReference type="NCBI Taxonomy" id="4097"/>
    <lineage>
        <taxon>Eukaryota</taxon>
        <taxon>Viridiplantae</taxon>
        <taxon>Streptophyta</taxon>
        <taxon>Embryophyta</taxon>
        <taxon>Tracheophyta</taxon>
        <taxon>Spermatophyta</taxon>
        <taxon>Magnoliopsida</taxon>
        <taxon>eudicotyledons</taxon>
        <taxon>Gunneridae</taxon>
        <taxon>Pentapetalae</taxon>
        <taxon>asterids</taxon>
        <taxon>lamiids</taxon>
        <taxon>Solanales</taxon>
        <taxon>Solanaceae</taxon>
        <taxon>Nicotianoideae</taxon>
        <taxon>Nicotianeae</taxon>
        <taxon>Nicotiana</taxon>
    </lineage>
</organism>
<evidence type="ECO:0000313" key="1">
    <source>
        <dbReference type="Proteomes" id="UP000790787"/>
    </source>
</evidence>
<sequence length="1259" mass="144954">MSSNQFLSSKTRLFEHLQQLDNILYFPETFIDMVKFLKNEFKFLDIFFRLQSFTDEPNMLDVTQKIHSLFRDAAVEFSELHLANYCDFYNSVQNEIWLIKMEIKAKYSFPKISLPLSANKDGIAIPKFVTEFIHSMAENLPNLVKIDDSRSLLFVPETMEHVEVILKEVNLLHNFFCFVSERFVEPQSQHHVNFFTHVLAVAGYASTFFWLYLPDLAPEEINVLLSDFLRMRIKPIQPCIREIYVNVLQSLKATIQSGWYPNIQHEPAADTEASFVKIILHNLVELPANSNSSQRVALNDHLANLQEMLNLLRANIIHVPIRDLELLSVLRYIDTVIIDVGLLVYSLYKGEDEEKEDISLAEVNPAQVLDQLPGNIQHIISAVIYPTIRKAFQSKLPGINGLGYVDFLLNNLKEFQSRHSDSLASVTKQLQIIQKDFEGFQPFLKAVSQEQHNDLEKIQRCATQLINKAYEVEHIVDACICKVHVWCLGHWLLDIMEEITLIKAEVADIQGKNIVEDAMDTGTIHTSSNLARSPMMNDEFVGFKDVIEDLRYLLIRGTRGRDVVSIVGMPGLGKTTLAYRLYSDRSIVSYFDIRAMCCVSQIYSRKHLLLAILRDVIGEDYKRRENHADELANELRKALFSKRYLILVDDVWEASAWDDLIGCFHDGNNGSRIILTTRNHEVANYARSESDPLQLRMFNDDESWELLRKKVFGDESFSPLLTKVGQKIAKKCGRLPLSIALVAGILAETEKKEECWEQVANNLGPRIHKDSRAIIEQSYQMLPYHLRSCFLYFGAFLEDSVINVSKLTRLWISEGFVKSCEGKSLEDIAKGYLENLFGKNLVMGTKRSSGGEIKACLIHDLLHDFCKERAAEENLLISIKRRDQNTNPSSRVYCHKQLAHRMSIYGEDYHIGESSSYLSHVGSFIMHNRVHLTCHELSHIFFTYKFLKVLDLEFTCIDSFPTDLVYLRYLAAKTSKSSISSFIANCWNLETLIIHNDEGKMSVPITLWEMIKLMHLHISKCSFTIENAEELHENSKTLDDLKTLSTPSFSCVEDAELMLGKTPNLRELRCRVKGVDNFQYYVLNFPTGIETLKIHNSNPKKKIPFCISAPNLKNLKLKWFHLCPQHLLGIASLQNLQVLKLEWVYFKDRKWKVSNGEFPQLKVLKLYNIFSLREWTVPDDAFPNLEHLVLRHCYSLEEIPSCFRDISSLKSIVVRICNDSVDKSARDIWETQVEDYQNSEFRVSITSKVRNVIKGSQNI</sequence>
<accession>A0AC58SQZ0</accession>
<name>A0AC58SQZ0_TOBAC</name>
<protein>
    <submittedName>
        <fullName evidence="2">Late blight resistance protein homolog R1A-4 isoform X1</fullName>
    </submittedName>
</protein>
<gene>
    <name evidence="2" type="primary">LOC107810586</name>
</gene>
<keyword evidence="1" id="KW-1185">Reference proteome</keyword>
<evidence type="ECO:0000313" key="2">
    <source>
        <dbReference type="RefSeq" id="XP_075087392.1"/>
    </source>
</evidence>
<dbReference type="RefSeq" id="XP_075087392.1">
    <property type="nucleotide sequence ID" value="XM_075231291.1"/>
</dbReference>
<proteinExistence type="predicted"/>
<reference evidence="1" key="1">
    <citation type="journal article" date="2014" name="Nat. Commun.">
        <title>The tobacco genome sequence and its comparison with those of tomato and potato.</title>
        <authorList>
            <person name="Sierro N."/>
            <person name="Battey J.N."/>
            <person name="Ouadi S."/>
            <person name="Bakaher N."/>
            <person name="Bovet L."/>
            <person name="Willig A."/>
            <person name="Goepfert S."/>
            <person name="Peitsch M.C."/>
            <person name="Ivanov N.V."/>
        </authorList>
    </citation>
    <scope>NUCLEOTIDE SEQUENCE [LARGE SCALE GENOMIC DNA]</scope>
</reference>
<dbReference type="Proteomes" id="UP000790787">
    <property type="component" value="Chromosome 15"/>
</dbReference>